<feature type="compositionally biased region" description="Acidic residues" evidence="7">
    <location>
        <begin position="501"/>
        <end position="515"/>
    </location>
</feature>
<dbReference type="PANTHER" id="PTHR24115">
    <property type="entry name" value="KINESIN-RELATED"/>
    <property type="match status" value="1"/>
</dbReference>
<dbReference type="WBParaSite" id="TREG1_63840.2">
    <property type="protein sequence ID" value="TREG1_63840.2"/>
    <property type="gene ID" value="TREG1_63840"/>
</dbReference>
<dbReference type="SUPFAM" id="SSF52540">
    <property type="entry name" value="P-loop containing nucleoside triphosphate hydrolases"/>
    <property type="match status" value="1"/>
</dbReference>
<sequence>MGESNNPETQNVEVFCRMKPFLSAGTPCIEFRDEKTIKSVGYRSGTRRETLHVFTLVLPPDAGQETVFQKVALPIVSDVLQGRNGLLFTYGVTGSGKTYSMEGSLKNPGILPRSLDVVFNSIGQCQTKKYVVKPDGMNGYIVRSEADALVDRHRFDLQERSRLLRSDVRCADKGDRTYESSYVEVPMKALFAVFVSVIEVYNNNIYDLLQDVSDLPGRNLTTRILREDSRRNVYVHGGVEVEVKSAEEALDVFSTAQKRRRIGQTVLNAESSRSHCVFTIRLVRTGYDVKYNEAVQDKGSIVISQLCLVDLAGSERSSRTGTQGDRLKEASKINNSLMNLRKCITALRDMQTNGGKNRGNPNTTGGPTRVVPYRDARLTYLFKNFFEGDGRVAMLVCVHQAPEEYEETMHVLKFAETSQEVTTYRTPVQPIPFRTPCTQSRPRIRNGFRNSDHRSSATGSSVVTIDIDDEATQIFNEVEHLDNEITAYIDKMTNDVNALDSDPDITDLSDSEQENCDPSACESEQDSAPESERLPRYIREFMKVMDTRPLQALVKRRLDLKKRACASTEALLLQLKSLIPASPLVNETPTCAEVTTTTTNTTTTTPNNPKPVKNLVSTLSKQWESRLAQQQAEARSAVRPNFKRIDDRYGVTPCKPVERRAAPPFNPRHRRSRSVGADNGRWLEHQEVNTTPLGTLFTPNLKHRKSVTRVELKDTLNADNYLLHHQEADSDGNVETKLFKGAIIPTAGGGSAVIFNDVEVLRQTSPVHERKSGCINSPDVHLKQQTETKQTGVVTRQSATKRRYSNSSPTKRLSAESNSTQGSCNSQSTTSSAYSEISPPVKRIPDVVMNDETIQTRCRIGIDSRGGMGYQPSPRESHPQKRSKM</sequence>
<dbReference type="GO" id="GO:0003777">
    <property type="term" value="F:microtubule motor activity"/>
    <property type="evidence" value="ECO:0007669"/>
    <property type="project" value="InterPro"/>
</dbReference>
<keyword evidence="6" id="KW-0493">Microtubule</keyword>
<evidence type="ECO:0000313" key="10">
    <source>
        <dbReference type="WBParaSite" id="TREG1_63840.2"/>
    </source>
</evidence>
<evidence type="ECO:0000256" key="4">
    <source>
        <dbReference type="ARBA" id="ARBA00023212"/>
    </source>
</evidence>
<dbReference type="GO" id="GO:0016887">
    <property type="term" value="F:ATP hydrolysis activity"/>
    <property type="evidence" value="ECO:0007669"/>
    <property type="project" value="TreeGrafter"/>
</dbReference>
<evidence type="ECO:0000259" key="8">
    <source>
        <dbReference type="PROSITE" id="PS50067"/>
    </source>
</evidence>
<dbReference type="GO" id="GO:0051256">
    <property type="term" value="P:mitotic spindle midzone assembly"/>
    <property type="evidence" value="ECO:0007669"/>
    <property type="project" value="TreeGrafter"/>
</dbReference>
<protein>
    <recommendedName>
        <fullName evidence="6">Kinesin-like protein</fullName>
    </recommendedName>
</protein>
<keyword evidence="3 5" id="KW-0067">ATP-binding</keyword>
<dbReference type="InterPro" id="IPR027640">
    <property type="entry name" value="Kinesin-like_fam"/>
</dbReference>
<dbReference type="AlphaFoldDB" id="A0AA85K713"/>
<comment type="subcellular location">
    <subcellularLocation>
        <location evidence="1">Cytoplasm</location>
        <location evidence="1">Cytoskeleton</location>
    </subcellularLocation>
</comment>
<dbReference type="GO" id="GO:0005524">
    <property type="term" value="F:ATP binding"/>
    <property type="evidence" value="ECO:0007669"/>
    <property type="project" value="UniProtKB-UniRule"/>
</dbReference>
<dbReference type="InterPro" id="IPR032384">
    <property type="entry name" value="Kif23_Arf-bd"/>
</dbReference>
<dbReference type="PROSITE" id="PS50067">
    <property type="entry name" value="KINESIN_MOTOR_2"/>
    <property type="match status" value="1"/>
</dbReference>
<feature type="region of interest" description="Disordered" evidence="7">
    <location>
        <begin position="654"/>
        <end position="675"/>
    </location>
</feature>
<dbReference type="Pfam" id="PF16540">
    <property type="entry name" value="MKLP1_Arf_bdg"/>
    <property type="match status" value="1"/>
</dbReference>
<keyword evidence="4" id="KW-0963">Cytoplasm</keyword>
<dbReference type="InterPro" id="IPR038105">
    <property type="entry name" value="Kif23_Arf-bd_sf"/>
</dbReference>
<evidence type="ECO:0000256" key="3">
    <source>
        <dbReference type="ARBA" id="ARBA00022840"/>
    </source>
</evidence>
<keyword evidence="4" id="KW-0206">Cytoskeleton</keyword>
<dbReference type="Gene3D" id="2.60.40.4330">
    <property type="entry name" value="Kinesin-like protein Kif23, Arf6-interacting domain"/>
    <property type="match status" value="1"/>
</dbReference>
<dbReference type="GO" id="GO:0005871">
    <property type="term" value="C:kinesin complex"/>
    <property type="evidence" value="ECO:0007669"/>
    <property type="project" value="TreeGrafter"/>
</dbReference>
<dbReference type="SMART" id="SM00129">
    <property type="entry name" value="KISc"/>
    <property type="match status" value="1"/>
</dbReference>
<evidence type="ECO:0000256" key="6">
    <source>
        <dbReference type="RuleBase" id="RU000394"/>
    </source>
</evidence>
<evidence type="ECO:0000256" key="7">
    <source>
        <dbReference type="SAM" id="MobiDB-lite"/>
    </source>
</evidence>
<proteinExistence type="inferred from homology"/>
<dbReference type="InterPro" id="IPR001752">
    <property type="entry name" value="Kinesin_motor_dom"/>
</dbReference>
<keyword evidence="9" id="KW-1185">Reference proteome</keyword>
<dbReference type="GO" id="GO:0005874">
    <property type="term" value="C:microtubule"/>
    <property type="evidence" value="ECO:0007669"/>
    <property type="project" value="UniProtKB-KW"/>
</dbReference>
<dbReference type="Proteomes" id="UP000050795">
    <property type="component" value="Unassembled WGS sequence"/>
</dbReference>
<name>A0AA85K713_TRIRE</name>
<dbReference type="GO" id="GO:0008017">
    <property type="term" value="F:microtubule binding"/>
    <property type="evidence" value="ECO:0007669"/>
    <property type="project" value="InterPro"/>
</dbReference>
<dbReference type="GO" id="GO:0007018">
    <property type="term" value="P:microtubule-based movement"/>
    <property type="evidence" value="ECO:0007669"/>
    <property type="project" value="InterPro"/>
</dbReference>
<reference evidence="9" key="1">
    <citation type="submission" date="2022-06" db="EMBL/GenBank/DDBJ databases">
        <authorList>
            <person name="Berger JAMES D."/>
            <person name="Berger JAMES D."/>
        </authorList>
    </citation>
    <scope>NUCLEOTIDE SEQUENCE [LARGE SCALE GENOMIC DNA]</scope>
</reference>
<dbReference type="PROSITE" id="PS00411">
    <property type="entry name" value="KINESIN_MOTOR_1"/>
    <property type="match status" value="1"/>
</dbReference>
<dbReference type="PRINTS" id="PR00380">
    <property type="entry name" value="KINESINHEAVY"/>
</dbReference>
<accession>A0AA85K713</accession>
<feature type="compositionally biased region" description="Polar residues" evidence="7">
    <location>
        <begin position="805"/>
        <end position="835"/>
    </location>
</feature>
<evidence type="ECO:0000256" key="1">
    <source>
        <dbReference type="ARBA" id="ARBA00004245"/>
    </source>
</evidence>
<dbReference type="GO" id="GO:0005634">
    <property type="term" value="C:nucleus"/>
    <property type="evidence" value="ECO:0007669"/>
    <property type="project" value="TreeGrafter"/>
</dbReference>
<dbReference type="PANTHER" id="PTHR24115:SF600">
    <property type="entry name" value="KINESIN-LIKE PROTEIN KIF23"/>
    <property type="match status" value="1"/>
</dbReference>
<dbReference type="InterPro" id="IPR036961">
    <property type="entry name" value="Kinesin_motor_dom_sf"/>
</dbReference>
<feature type="region of interest" description="Disordered" evidence="7">
    <location>
        <begin position="499"/>
        <end position="533"/>
    </location>
</feature>
<feature type="compositionally biased region" description="Polar residues" evidence="7">
    <location>
        <begin position="787"/>
        <end position="798"/>
    </location>
</feature>
<comment type="similarity">
    <text evidence="5 6">Belongs to the TRAFAC class myosin-kinesin ATPase superfamily. Kinesin family.</text>
</comment>
<keyword evidence="5 6" id="KW-0505">Motor protein</keyword>
<dbReference type="Pfam" id="PF00225">
    <property type="entry name" value="Kinesin"/>
    <property type="match status" value="1"/>
</dbReference>
<evidence type="ECO:0000256" key="2">
    <source>
        <dbReference type="ARBA" id="ARBA00022741"/>
    </source>
</evidence>
<dbReference type="InterPro" id="IPR027417">
    <property type="entry name" value="P-loop_NTPase"/>
</dbReference>
<feature type="region of interest" description="Disordered" evidence="7">
    <location>
        <begin position="861"/>
        <end position="885"/>
    </location>
</feature>
<feature type="region of interest" description="Disordered" evidence="7">
    <location>
        <begin position="429"/>
        <end position="460"/>
    </location>
</feature>
<feature type="compositionally biased region" description="Polar residues" evidence="7">
    <location>
        <begin position="351"/>
        <end position="366"/>
    </location>
</feature>
<keyword evidence="2 5" id="KW-0547">Nucleotide-binding</keyword>
<feature type="region of interest" description="Disordered" evidence="7">
    <location>
        <begin position="351"/>
        <end position="370"/>
    </location>
</feature>
<feature type="region of interest" description="Disordered" evidence="7">
    <location>
        <begin position="767"/>
        <end position="838"/>
    </location>
</feature>
<organism evidence="9 10">
    <name type="scientific">Trichobilharzia regenti</name>
    <name type="common">Nasal bird schistosome</name>
    <dbReference type="NCBI Taxonomy" id="157069"/>
    <lineage>
        <taxon>Eukaryota</taxon>
        <taxon>Metazoa</taxon>
        <taxon>Spiralia</taxon>
        <taxon>Lophotrochozoa</taxon>
        <taxon>Platyhelminthes</taxon>
        <taxon>Trematoda</taxon>
        <taxon>Digenea</taxon>
        <taxon>Strigeidida</taxon>
        <taxon>Schistosomatoidea</taxon>
        <taxon>Schistosomatidae</taxon>
        <taxon>Trichobilharzia</taxon>
    </lineage>
</organism>
<feature type="binding site" evidence="5">
    <location>
        <begin position="91"/>
        <end position="98"/>
    </location>
    <ligand>
        <name>ATP</name>
        <dbReference type="ChEBI" id="CHEBI:30616"/>
    </ligand>
</feature>
<feature type="domain" description="Kinesin motor" evidence="8">
    <location>
        <begin position="11"/>
        <end position="421"/>
    </location>
</feature>
<dbReference type="InterPro" id="IPR019821">
    <property type="entry name" value="Kinesin_motor_CS"/>
</dbReference>
<evidence type="ECO:0000256" key="5">
    <source>
        <dbReference type="PROSITE-ProRule" id="PRU00283"/>
    </source>
</evidence>
<reference evidence="10" key="2">
    <citation type="submission" date="2023-11" db="UniProtKB">
        <authorList>
            <consortium name="WormBaseParasite"/>
        </authorList>
    </citation>
    <scope>IDENTIFICATION</scope>
</reference>
<evidence type="ECO:0000313" key="9">
    <source>
        <dbReference type="Proteomes" id="UP000050795"/>
    </source>
</evidence>
<dbReference type="Gene3D" id="3.40.850.10">
    <property type="entry name" value="Kinesin motor domain"/>
    <property type="match status" value="1"/>
</dbReference>